<sequence length="128" mass="14578">MQRALGQIGLKWTSQNRQDPESVDGFPRTPGFLLYVEGLKQKKRKEAPGKSKDCRFQTAGKGGVKVKRKVVEGAKVRRFANKPDHAGNSSAEKEVRTGDVSCSQWIRDSWTLLHKNWRTFLSFLEMQN</sequence>
<dbReference type="EMBL" id="BMAV01017523">
    <property type="protein sequence ID" value="GFY69263.1"/>
    <property type="molecule type" value="Genomic_DNA"/>
</dbReference>
<accession>A0A8X6YBL0</accession>
<reference evidence="2" key="1">
    <citation type="submission" date="2020-08" db="EMBL/GenBank/DDBJ databases">
        <title>Multicomponent nature underlies the extraordinary mechanical properties of spider dragline silk.</title>
        <authorList>
            <person name="Kono N."/>
            <person name="Nakamura H."/>
            <person name="Mori M."/>
            <person name="Yoshida Y."/>
            <person name="Ohtoshi R."/>
            <person name="Malay A.D."/>
            <person name="Moran D.A.P."/>
            <person name="Tomita M."/>
            <person name="Numata K."/>
            <person name="Arakawa K."/>
        </authorList>
    </citation>
    <scope>NUCLEOTIDE SEQUENCE</scope>
</reference>
<organism evidence="2 3">
    <name type="scientific">Trichonephila inaurata madagascariensis</name>
    <dbReference type="NCBI Taxonomy" id="2747483"/>
    <lineage>
        <taxon>Eukaryota</taxon>
        <taxon>Metazoa</taxon>
        <taxon>Ecdysozoa</taxon>
        <taxon>Arthropoda</taxon>
        <taxon>Chelicerata</taxon>
        <taxon>Arachnida</taxon>
        <taxon>Araneae</taxon>
        <taxon>Araneomorphae</taxon>
        <taxon>Entelegynae</taxon>
        <taxon>Araneoidea</taxon>
        <taxon>Nephilidae</taxon>
        <taxon>Trichonephila</taxon>
        <taxon>Trichonephila inaurata</taxon>
    </lineage>
</organism>
<evidence type="ECO:0000313" key="3">
    <source>
        <dbReference type="Proteomes" id="UP000886998"/>
    </source>
</evidence>
<keyword evidence="3" id="KW-1185">Reference proteome</keyword>
<gene>
    <name evidence="2" type="ORF">TNIN_377621</name>
</gene>
<dbReference type="Proteomes" id="UP000886998">
    <property type="component" value="Unassembled WGS sequence"/>
</dbReference>
<protein>
    <submittedName>
        <fullName evidence="2">Uncharacterized protein</fullName>
    </submittedName>
</protein>
<proteinExistence type="predicted"/>
<evidence type="ECO:0000313" key="2">
    <source>
        <dbReference type="EMBL" id="GFY69263.1"/>
    </source>
</evidence>
<evidence type="ECO:0000256" key="1">
    <source>
        <dbReference type="SAM" id="MobiDB-lite"/>
    </source>
</evidence>
<dbReference type="AlphaFoldDB" id="A0A8X6YBL0"/>
<comment type="caution">
    <text evidence="2">The sequence shown here is derived from an EMBL/GenBank/DDBJ whole genome shotgun (WGS) entry which is preliminary data.</text>
</comment>
<feature type="region of interest" description="Disordered" evidence="1">
    <location>
        <begin position="1"/>
        <end position="26"/>
    </location>
</feature>
<name>A0A8X6YBL0_9ARAC</name>